<protein>
    <submittedName>
        <fullName evidence="4">Epimerase family protein</fullName>
    </submittedName>
</protein>
<proteinExistence type="inferred from homology"/>
<keyword evidence="5" id="KW-1185">Reference proteome</keyword>
<dbReference type="Pfam" id="PF01370">
    <property type="entry name" value="Epimerase"/>
    <property type="match status" value="1"/>
</dbReference>
<accession>A0A564ZKP0</accession>
<name>A0A564ZKP0_9BACT</name>
<evidence type="ECO:0000259" key="2">
    <source>
        <dbReference type="Pfam" id="PF01370"/>
    </source>
</evidence>
<dbReference type="Pfam" id="PF08338">
    <property type="entry name" value="DUF1731"/>
    <property type="match status" value="1"/>
</dbReference>
<dbReference type="PANTHER" id="PTHR11092:SF0">
    <property type="entry name" value="EPIMERASE FAMILY PROTEIN SDR39U1"/>
    <property type="match status" value="1"/>
</dbReference>
<dbReference type="EMBL" id="CABIKM010000036">
    <property type="protein sequence ID" value="VUZ85874.1"/>
    <property type="molecule type" value="Genomic_DNA"/>
</dbReference>
<dbReference type="InterPro" id="IPR010099">
    <property type="entry name" value="SDR39U1"/>
</dbReference>
<sequence>MASLRVLVTGSTGFVGSALVPFLSASGHRVGRLIRTLPRKGKSEFQWGPETGFIDTSHLEGIDGVVHLAGENIASDRWTAEKKALIRNSRIDGTRLLSDAMAGLKQPPKVLVCASAIGYYGDRGDELLTEDSAAGTGFLAGVCREWEAATQSAEQKGIRVVHLRFGMVLSPTGGAMAKLLPPFKKGLGGVLGTGRQYVSWIALDDLVAVIAHALTTEALRGPINAVTPNPVTNREFTRTLGRLLGRFTIFPMPAAAAHLVFGELADELLLASQRVQPTRLLATGYDFRYPELEGALRHLLAT</sequence>
<evidence type="ECO:0000313" key="4">
    <source>
        <dbReference type="EMBL" id="VUZ85874.1"/>
    </source>
</evidence>
<evidence type="ECO:0000259" key="3">
    <source>
        <dbReference type="Pfam" id="PF08338"/>
    </source>
</evidence>
<evidence type="ECO:0000313" key="5">
    <source>
        <dbReference type="Proteomes" id="UP000334340"/>
    </source>
</evidence>
<reference evidence="4 5" key="1">
    <citation type="submission" date="2019-07" db="EMBL/GenBank/DDBJ databases">
        <authorList>
            <person name="Cremers G."/>
        </authorList>
    </citation>
    <scope>NUCLEOTIDE SEQUENCE [LARGE SCALE GENOMIC DNA]</scope>
</reference>
<dbReference type="NCBIfam" id="TIGR01777">
    <property type="entry name" value="yfcH"/>
    <property type="match status" value="1"/>
</dbReference>
<dbReference type="InterPro" id="IPR013549">
    <property type="entry name" value="DUF1731"/>
</dbReference>
<dbReference type="Gene3D" id="3.40.50.720">
    <property type="entry name" value="NAD(P)-binding Rossmann-like Domain"/>
    <property type="match status" value="1"/>
</dbReference>
<dbReference type="PANTHER" id="PTHR11092">
    <property type="entry name" value="SUGAR NUCLEOTIDE EPIMERASE RELATED"/>
    <property type="match status" value="1"/>
</dbReference>
<dbReference type="InterPro" id="IPR001509">
    <property type="entry name" value="Epimerase_deHydtase"/>
</dbReference>
<feature type="domain" description="DUF1731" evidence="3">
    <location>
        <begin position="252"/>
        <end position="299"/>
    </location>
</feature>
<evidence type="ECO:0000256" key="1">
    <source>
        <dbReference type="ARBA" id="ARBA00009353"/>
    </source>
</evidence>
<dbReference type="CDD" id="cd05242">
    <property type="entry name" value="SDR_a8"/>
    <property type="match status" value="1"/>
</dbReference>
<dbReference type="SUPFAM" id="SSF51735">
    <property type="entry name" value="NAD(P)-binding Rossmann-fold domains"/>
    <property type="match status" value="1"/>
</dbReference>
<dbReference type="Proteomes" id="UP000334340">
    <property type="component" value="Unassembled WGS sequence"/>
</dbReference>
<gene>
    <name evidence="4" type="ORF">MELA_02261</name>
</gene>
<organism evidence="4 5">
    <name type="scientific">Candidatus Methylomirabilis lanthanidiphila</name>
    <dbReference type="NCBI Taxonomy" id="2211376"/>
    <lineage>
        <taxon>Bacteria</taxon>
        <taxon>Candidatus Methylomirabilota</taxon>
        <taxon>Candidatus Methylomirabilia</taxon>
        <taxon>Candidatus Methylomirabilales</taxon>
        <taxon>Candidatus Methylomirabilaceae</taxon>
        <taxon>Candidatus Methylomirabilis</taxon>
    </lineage>
</organism>
<comment type="similarity">
    <text evidence="1">Belongs to the NAD(P)-dependent epimerase/dehydratase family. SDR39U1 subfamily.</text>
</comment>
<dbReference type="InterPro" id="IPR036291">
    <property type="entry name" value="NAD(P)-bd_dom_sf"/>
</dbReference>
<dbReference type="AlphaFoldDB" id="A0A564ZKP0"/>
<feature type="domain" description="NAD-dependent epimerase/dehydratase" evidence="2">
    <location>
        <begin position="6"/>
        <end position="216"/>
    </location>
</feature>